<comment type="caution">
    <text evidence="1">The sequence shown here is derived from an EMBL/GenBank/DDBJ whole genome shotgun (WGS) entry which is preliminary data.</text>
</comment>
<reference evidence="1 2" key="1">
    <citation type="journal article" date="2018" name="G3 (Bethesda)">
        <title>Phylogenetic and Phylogenomic Definition of Rhizopus Species.</title>
        <authorList>
            <person name="Gryganskyi A.P."/>
            <person name="Golan J."/>
            <person name="Dolatabadi S."/>
            <person name="Mondo S."/>
            <person name="Robb S."/>
            <person name="Idnurm A."/>
            <person name="Muszewska A."/>
            <person name="Steczkiewicz K."/>
            <person name="Masonjones S."/>
            <person name="Liao H.L."/>
            <person name="Gajdeczka M.T."/>
            <person name="Anike F."/>
            <person name="Vuek A."/>
            <person name="Anishchenko I.M."/>
            <person name="Voigt K."/>
            <person name="de Hoog G.S."/>
            <person name="Smith M.E."/>
            <person name="Heitman J."/>
            <person name="Vilgalys R."/>
            <person name="Stajich J.E."/>
        </authorList>
    </citation>
    <scope>NUCLEOTIDE SEQUENCE [LARGE SCALE GENOMIC DNA]</scope>
    <source>
        <strain evidence="1 2">LSU 92-RS-03</strain>
    </source>
</reference>
<name>A0A367J552_RHIST</name>
<dbReference type="Gene3D" id="1.25.10.10">
    <property type="entry name" value="Leucine-rich Repeat Variant"/>
    <property type="match status" value="1"/>
</dbReference>
<dbReference type="PANTHER" id="PTHR14418:SF5">
    <property type="entry name" value="CONDENSIN COMPLEX SUBUNIT 3"/>
    <property type="match status" value="1"/>
</dbReference>
<keyword evidence="2" id="KW-1185">Reference proteome</keyword>
<dbReference type="GO" id="GO:0007076">
    <property type="term" value="P:mitotic chromosome condensation"/>
    <property type="evidence" value="ECO:0007669"/>
    <property type="project" value="InterPro"/>
</dbReference>
<accession>A0A367J552</accession>
<evidence type="ECO:0000313" key="1">
    <source>
        <dbReference type="EMBL" id="RCH85068.1"/>
    </source>
</evidence>
<proteinExistence type="predicted"/>
<dbReference type="EMBL" id="PJQM01004268">
    <property type="protein sequence ID" value="RCH85068.1"/>
    <property type="molecule type" value="Genomic_DNA"/>
</dbReference>
<evidence type="ECO:0008006" key="3">
    <source>
        <dbReference type="Google" id="ProtNLM"/>
    </source>
</evidence>
<organism evidence="1 2">
    <name type="scientific">Rhizopus stolonifer</name>
    <name type="common">Rhizopus nigricans</name>
    <dbReference type="NCBI Taxonomy" id="4846"/>
    <lineage>
        <taxon>Eukaryota</taxon>
        <taxon>Fungi</taxon>
        <taxon>Fungi incertae sedis</taxon>
        <taxon>Mucoromycota</taxon>
        <taxon>Mucoromycotina</taxon>
        <taxon>Mucoromycetes</taxon>
        <taxon>Mucorales</taxon>
        <taxon>Mucorineae</taxon>
        <taxon>Rhizopodaceae</taxon>
        <taxon>Rhizopus</taxon>
    </lineage>
</organism>
<gene>
    <name evidence="1" type="ORF">CU098_002453</name>
</gene>
<dbReference type="InterPro" id="IPR027165">
    <property type="entry name" value="CND3"/>
</dbReference>
<sequence length="312" mass="36767">LKSHLFEGHLDKDASVRAQAVTALCRLQSDTEPNASDEQTIHDKLMWSMRRDTSAEVRRLVLFNIDVTPETIPYLVQCIRDPDDTNRRVVYLKPLSDIPDFKMLSFEQRHDILKWGLNDRIELVRKAALKLFSEKWIVHANNNLIEFLERLEATKSILSPLVEKLLKEFFKERMDIVNDIVFDEEFWHNLSGESALLAKIVIEFLQSKDDTDERLDVILPEVTRHVFNLENYYNLYRANVNAEDAASTNYEFILTQLLDISLCLDYADEVGRRKMFEFLREVLKSQELIDDHLERIVKVFRMISIDERDFTR</sequence>
<dbReference type="OrthoDB" id="27187at2759"/>
<dbReference type="InterPro" id="IPR016024">
    <property type="entry name" value="ARM-type_fold"/>
</dbReference>
<dbReference type="GO" id="GO:0000796">
    <property type="term" value="C:condensin complex"/>
    <property type="evidence" value="ECO:0007669"/>
    <property type="project" value="InterPro"/>
</dbReference>
<dbReference type="AlphaFoldDB" id="A0A367J552"/>
<dbReference type="SUPFAM" id="SSF48371">
    <property type="entry name" value="ARM repeat"/>
    <property type="match status" value="1"/>
</dbReference>
<evidence type="ECO:0000313" key="2">
    <source>
        <dbReference type="Proteomes" id="UP000253551"/>
    </source>
</evidence>
<dbReference type="GO" id="GO:0000793">
    <property type="term" value="C:condensed chromosome"/>
    <property type="evidence" value="ECO:0007669"/>
    <property type="project" value="TreeGrafter"/>
</dbReference>
<dbReference type="PANTHER" id="PTHR14418">
    <property type="entry name" value="CONDENSIN COMPLEX SUBUNIT 3-RELATED"/>
    <property type="match status" value="1"/>
</dbReference>
<dbReference type="InterPro" id="IPR011989">
    <property type="entry name" value="ARM-like"/>
</dbReference>
<dbReference type="STRING" id="4846.A0A367J552"/>
<protein>
    <recommendedName>
        <fullName evidence="3">Nuclear condensin complex subunit 3 C-terminal domain-containing protein</fullName>
    </recommendedName>
</protein>
<dbReference type="Proteomes" id="UP000253551">
    <property type="component" value="Unassembled WGS sequence"/>
</dbReference>
<feature type="non-terminal residue" evidence="1">
    <location>
        <position position="1"/>
    </location>
</feature>